<dbReference type="RefSeq" id="WP_008869221.1">
    <property type="nucleotide sequence ID" value="NZ_ACJN02000001.1"/>
</dbReference>
<evidence type="ECO:0000313" key="2">
    <source>
        <dbReference type="Proteomes" id="UP000005496"/>
    </source>
</evidence>
<evidence type="ECO:0000313" key="1">
    <source>
        <dbReference type="EMBL" id="EFI36096.1"/>
    </source>
</evidence>
<dbReference type="OrthoDB" id="7066936at2"/>
<name>D6SN35_9BACT</name>
<sequence>MNQEKKTKEKFWTKIWSNRSKGNFVLSDHEITHVKKLPGGWLLRHRFMAGKQFSRSGIIFIPDPEQIWKTDQIETKWERIFTERTPNYIAYTSRMKTPQGWVMKELLSTKRPFSREGTNCLTLTYIEDRDHQWKN</sequence>
<comment type="caution">
    <text evidence="1">The sequence shown here is derived from an EMBL/GenBank/DDBJ whole genome shotgun (WGS) entry which is preliminary data.</text>
</comment>
<organism evidence="1 2">
    <name type="scientific">Desulfonatronospira thiodismutans ASO3-1</name>
    <dbReference type="NCBI Taxonomy" id="555779"/>
    <lineage>
        <taxon>Bacteria</taxon>
        <taxon>Pseudomonadati</taxon>
        <taxon>Thermodesulfobacteriota</taxon>
        <taxon>Desulfovibrionia</taxon>
        <taxon>Desulfovibrionales</taxon>
        <taxon>Desulfonatronovibrionaceae</taxon>
        <taxon>Desulfonatronospira</taxon>
    </lineage>
</organism>
<accession>D6SN35</accession>
<keyword evidence="2" id="KW-1185">Reference proteome</keyword>
<gene>
    <name evidence="1" type="ORF">Dthio_PD3544</name>
</gene>
<proteinExistence type="predicted"/>
<dbReference type="AlphaFoldDB" id="D6SN35"/>
<dbReference type="Proteomes" id="UP000005496">
    <property type="component" value="Unassembled WGS sequence"/>
</dbReference>
<reference evidence="1" key="1">
    <citation type="submission" date="2010-05" db="EMBL/GenBank/DDBJ databases">
        <title>The draft genome of Desulfonatronospira thiodismutans ASO3-1.</title>
        <authorList>
            <consortium name="US DOE Joint Genome Institute (JGI-PGF)"/>
            <person name="Lucas S."/>
            <person name="Copeland A."/>
            <person name="Lapidus A."/>
            <person name="Cheng J.-F."/>
            <person name="Bruce D."/>
            <person name="Goodwin L."/>
            <person name="Pitluck S."/>
            <person name="Chertkov O."/>
            <person name="Brettin T."/>
            <person name="Detter J.C."/>
            <person name="Han C."/>
            <person name="Land M.L."/>
            <person name="Hauser L."/>
            <person name="Kyrpides N."/>
            <person name="Mikhailova N."/>
            <person name="Muyzer G."/>
            <person name="Woyke T."/>
        </authorList>
    </citation>
    <scope>NUCLEOTIDE SEQUENCE [LARGE SCALE GENOMIC DNA]</scope>
    <source>
        <strain evidence="1">ASO3-1</strain>
    </source>
</reference>
<dbReference type="EMBL" id="ACJN02000001">
    <property type="protein sequence ID" value="EFI36096.1"/>
    <property type="molecule type" value="Genomic_DNA"/>
</dbReference>
<protein>
    <submittedName>
        <fullName evidence="1">Uncharacterized protein</fullName>
    </submittedName>
</protein>